<dbReference type="Gene3D" id="1.10.10.10">
    <property type="entry name" value="Winged helix-like DNA-binding domain superfamily/Winged helix DNA-binding domain"/>
    <property type="match status" value="1"/>
</dbReference>
<dbReference type="InterPro" id="IPR036388">
    <property type="entry name" value="WH-like_DNA-bd_sf"/>
</dbReference>
<dbReference type="SUPFAM" id="SSF53850">
    <property type="entry name" value="Periplasmic binding protein-like II"/>
    <property type="match status" value="1"/>
</dbReference>
<evidence type="ECO:0000259" key="5">
    <source>
        <dbReference type="PROSITE" id="PS50931"/>
    </source>
</evidence>
<dbReference type="Proteomes" id="UP000193558">
    <property type="component" value="Unassembled WGS sequence"/>
</dbReference>
<reference evidence="6 7" key="1">
    <citation type="journal article" date="2017" name="Antonie Van Leeuwenhoek">
        <title>Phylogenomic resolution of the bacterial genus Pantoea and its relationship with Erwinia and Tatumella.</title>
        <authorList>
            <person name="Palmer M."/>
            <person name="Steenkamp E.T."/>
            <person name="Coetzee M.P."/>
            <person name="Chan W.Y."/>
            <person name="van Zyl E."/>
            <person name="De Maayer P."/>
            <person name="Coutinho T.A."/>
            <person name="Blom J."/>
            <person name="Smits T.H."/>
            <person name="Duffy B."/>
            <person name="Venter S.N."/>
        </authorList>
    </citation>
    <scope>NUCLEOTIDE SEQUENCE [LARGE SCALE GENOMIC DNA]</scope>
    <source>
        <strain evidence="6 7">LMG 26275</strain>
    </source>
</reference>
<dbReference type="GO" id="GO:0003700">
    <property type="term" value="F:DNA-binding transcription factor activity"/>
    <property type="evidence" value="ECO:0007669"/>
    <property type="project" value="InterPro"/>
</dbReference>
<gene>
    <name evidence="6" type="ORF">HA51_03510</name>
</gene>
<keyword evidence="4" id="KW-0804">Transcription</keyword>
<evidence type="ECO:0000313" key="7">
    <source>
        <dbReference type="Proteomes" id="UP000193558"/>
    </source>
</evidence>
<dbReference type="Gene3D" id="3.40.190.290">
    <property type="match status" value="1"/>
</dbReference>
<evidence type="ECO:0000256" key="1">
    <source>
        <dbReference type="ARBA" id="ARBA00009437"/>
    </source>
</evidence>
<name>A0A1X1D6E5_9GAMM</name>
<dbReference type="CDD" id="cd08422">
    <property type="entry name" value="PBP2_CrgA_like"/>
    <property type="match status" value="1"/>
</dbReference>
<dbReference type="InterPro" id="IPR058163">
    <property type="entry name" value="LysR-type_TF_proteobact-type"/>
</dbReference>
<dbReference type="InterPro" id="IPR000847">
    <property type="entry name" value="LysR_HTH_N"/>
</dbReference>
<keyword evidence="2" id="KW-0805">Transcription regulation</keyword>
<dbReference type="GO" id="GO:0006351">
    <property type="term" value="P:DNA-templated transcription"/>
    <property type="evidence" value="ECO:0007669"/>
    <property type="project" value="TreeGrafter"/>
</dbReference>
<dbReference type="SUPFAM" id="SSF46785">
    <property type="entry name" value="Winged helix' DNA-binding domain"/>
    <property type="match status" value="1"/>
</dbReference>
<dbReference type="GO" id="GO:0043565">
    <property type="term" value="F:sequence-specific DNA binding"/>
    <property type="evidence" value="ECO:0007669"/>
    <property type="project" value="TreeGrafter"/>
</dbReference>
<proteinExistence type="inferred from homology"/>
<accession>A0A1X1D6E5</accession>
<feature type="domain" description="HTH lysR-type" evidence="5">
    <location>
        <begin position="1"/>
        <end position="53"/>
    </location>
</feature>
<protein>
    <submittedName>
        <fullName evidence="6">LysR family transcriptional regulator</fullName>
    </submittedName>
</protein>
<evidence type="ECO:0000256" key="4">
    <source>
        <dbReference type="ARBA" id="ARBA00023163"/>
    </source>
</evidence>
<dbReference type="EMBL" id="MLFR01000001">
    <property type="protein sequence ID" value="ORM72216.1"/>
    <property type="molecule type" value="Genomic_DNA"/>
</dbReference>
<keyword evidence="3" id="KW-0238">DNA-binding</keyword>
<dbReference type="PROSITE" id="PS50931">
    <property type="entry name" value="HTH_LYSR"/>
    <property type="match status" value="1"/>
</dbReference>
<dbReference type="AlphaFoldDB" id="A0A1X1D6E5"/>
<dbReference type="PANTHER" id="PTHR30537:SF5">
    <property type="entry name" value="HTH-TYPE TRANSCRIPTIONAL ACTIVATOR TTDR-RELATED"/>
    <property type="match status" value="1"/>
</dbReference>
<dbReference type="Pfam" id="PF03466">
    <property type="entry name" value="LysR_substrate"/>
    <property type="match status" value="1"/>
</dbReference>
<sequence>MQIFITAVEEGSFAAAARRFKLSAAMAGKHVSAIEAELNVRLLQRSTRRLSLTHAGQRYYERCKMILELLADANREAIDVQTTPRGLLRVAAPVSFGAMHLGGIISQYLNKFPDVSLDVVLEDKYTDLLENRIDVAIRVGRLEDPGLVTRRLAPCNMVLCASPDYLKKHGTPEKPADISHASRLAFSQSISAGDWTLFDAEGRAYPIEGAPLVTANNMQLLLMSALNGTGIVYGPDFVFSEYLQKGSLIRLLPQYRTTELYIQAVYPSALRIPFKVRSFVDFIAETLDGTQIRGDAH</sequence>
<dbReference type="InterPro" id="IPR036390">
    <property type="entry name" value="WH_DNA-bd_sf"/>
</dbReference>
<comment type="similarity">
    <text evidence="1">Belongs to the LysR transcriptional regulatory family.</text>
</comment>
<dbReference type="InterPro" id="IPR005119">
    <property type="entry name" value="LysR_subst-bd"/>
</dbReference>
<evidence type="ECO:0000256" key="3">
    <source>
        <dbReference type="ARBA" id="ARBA00023125"/>
    </source>
</evidence>
<organism evidence="6 7">
    <name type="scientific">Pantoea rwandensis</name>
    <dbReference type="NCBI Taxonomy" id="1076550"/>
    <lineage>
        <taxon>Bacteria</taxon>
        <taxon>Pseudomonadati</taxon>
        <taxon>Pseudomonadota</taxon>
        <taxon>Gammaproteobacteria</taxon>
        <taxon>Enterobacterales</taxon>
        <taxon>Erwiniaceae</taxon>
        <taxon>Pantoea</taxon>
    </lineage>
</organism>
<dbReference type="Pfam" id="PF00126">
    <property type="entry name" value="HTH_1"/>
    <property type="match status" value="1"/>
</dbReference>
<comment type="caution">
    <text evidence="6">The sequence shown here is derived from an EMBL/GenBank/DDBJ whole genome shotgun (WGS) entry which is preliminary data.</text>
</comment>
<evidence type="ECO:0000256" key="2">
    <source>
        <dbReference type="ARBA" id="ARBA00023015"/>
    </source>
</evidence>
<dbReference type="FunFam" id="1.10.10.10:FF:000001">
    <property type="entry name" value="LysR family transcriptional regulator"/>
    <property type="match status" value="1"/>
</dbReference>
<evidence type="ECO:0000313" key="6">
    <source>
        <dbReference type="EMBL" id="ORM72216.1"/>
    </source>
</evidence>
<dbReference type="PANTHER" id="PTHR30537">
    <property type="entry name" value="HTH-TYPE TRANSCRIPTIONAL REGULATOR"/>
    <property type="match status" value="1"/>
</dbReference>
<dbReference type="OrthoDB" id="9815676at2"/>